<dbReference type="AlphaFoldDB" id="A0AAF0UJP6"/>
<proteinExistence type="predicted"/>
<evidence type="ECO:0000313" key="2">
    <source>
        <dbReference type="Proteomes" id="UP001234989"/>
    </source>
</evidence>
<reference evidence="1" key="1">
    <citation type="submission" date="2023-08" db="EMBL/GenBank/DDBJ databases">
        <title>A de novo genome assembly of Solanum verrucosum Schlechtendal, a Mexican diploid species geographically isolated from the other diploid A-genome species in potato relatives.</title>
        <authorList>
            <person name="Hosaka K."/>
        </authorList>
    </citation>
    <scope>NUCLEOTIDE SEQUENCE</scope>
    <source>
        <tissue evidence="1">Young leaves</tissue>
    </source>
</reference>
<protein>
    <submittedName>
        <fullName evidence="1">Uncharacterized protein</fullName>
    </submittedName>
</protein>
<keyword evidence="2" id="KW-1185">Reference proteome</keyword>
<sequence>MRRAIGELTGLVHFFNDLLAPPSFLVRVHLDSQSALHIAKKSVFLERTKHIELDCHFVRQQCLSDLISLCFVPSSSQLAYLFTKPLSGPSNLSILGKLDVAGLPSTLRGGGVGISSKKFSFLT</sequence>
<organism evidence="1 2">
    <name type="scientific">Solanum verrucosum</name>
    <dbReference type="NCBI Taxonomy" id="315347"/>
    <lineage>
        <taxon>Eukaryota</taxon>
        <taxon>Viridiplantae</taxon>
        <taxon>Streptophyta</taxon>
        <taxon>Embryophyta</taxon>
        <taxon>Tracheophyta</taxon>
        <taxon>Spermatophyta</taxon>
        <taxon>Magnoliopsida</taxon>
        <taxon>eudicotyledons</taxon>
        <taxon>Gunneridae</taxon>
        <taxon>Pentapetalae</taxon>
        <taxon>asterids</taxon>
        <taxon>lamiids</taxon>
        <taxon>Solanales</taxon>
        <taxon>Solanaceae</taxon>
        <taxon>Solanoideae</taxon>
        <taxon>Solaneae</taxon>
        <taxon>Solanum</taxon>
    </lineage>
</organism>
<evidence type="ECO:0000313" key="1">
    <source>
        <dbReference type="EMBL" id="WMV46995.1"/>
    </source>
</evidence>
<gene>
    <name evidence="1" type="ORF">MTR67_040380</name>
</gene>
<dbReference type="EMBL" id="CP133620">
    <property type="protein sequence ID" value="WMV46995.1"/>
    <property type="molecule type" value="Genomic_DNA"/>
</dbReference>
<dbReference type="Proteomes" id="UP001234989">
    <property type="component" value="Chromosome 9"/>
</dbReference>
<name>A0AAF0UJP6_SOLVR</name>
<accession>A0AAF0UJP6</accession>
<dbReference type="CDD" id="cd09272">
    <property type="entry name" value="RNase_HI_RT_Ty1"/>
    <property type="match status" value="1"/>
</dbReference>